<evidence type="ECO:0000313" key="1">
    <source>
        <dbReference type="EMBL" id="AGK95380.1"/>
    </source>
</evidence>
<dbReference type="AlphaFoldDB" id="R4K6W3"/>
<dbReference type="InterPro" id="IPR001387">
    <property type="entry name" value="Cro/C1-type_HTH"/>
</dbReference>
<accession>R4K6W3</accession>
<reference evidence="1 2" key="1">
    <citation type="submission" date="2012-01" db="EMBL/GenBank/DDBJ databases">
        <title>Complete sequence of chromosome of Clostridium pasteurianum BC1.</title>
        <authorList>
            <consortium name="US DOE Joint Genome Institute"/>
            <person name="Lucas S."/>
            <person name="Han J."/>
            <person name="Lapidus A."/>
            <person name="Cheng J.-F."/>
            <person name="Goodwin L."/>
            <person name="Pitluck S."/>
            <person name="Peters L."/>
            <person name="Mikhailova N."/>
            <person name="Teshima H."/>
            <person name="Detter J.C."/>
            <person name="Han C."/>
            <person name="Tapia R."/>
            <person name="Land M."/>
            <person name="Hauser L."/>
            <person name="Kyrpides N."/>
            <person name="Ivanova N."/>
            <person name="Pagani I."/>
            <person name="Dunn J."/>
            <person name="Taghavi S."/>
            <person name="Francis A."/>
            <person name="van der Lelie D."/>
            <person name="Woyke T."/>
        </authorList>
    </citation>
    <scope>NUCLEOTIDE SEQUENCE [LARGE SCALE GENOMIC DNA]</scope>
    <source>
        <strain evidence="1 2">BC1</strain>
    </source>
</reference>
<organism evidence="1 2">
    <name type="scientific">Clostridium pasteurianum BC1</name>
    <dbReference type="NCBI Taxonomy" id="86416"/>
    <lineage>
        <taxon>Bacteria</taxon>
        <taxon>Bacillati</taxon>
        <taxon>Bacillota</taxon>
        <taxon>Clostridia</taxon>
        <taxon>Eubacteriales</taxon>
        <taxon>Clostridiaceae</taxon>
        <taxon>Clostridium</taxon>
    </lineage>
</organism>
<dbReference type="GO" id="GO:0003677">
    <property type="term" value="F:DNA binding"/>
    <property type="evidence" value="ECO:0007669"/>
    <property type="project" value="InterPro"/>
</dbReference>
<name>R4K6W3_CLOPA</name>
<sequence length="178" mass="20232">MSTLVAKTLKKLQCSTGASCRELADVAGVSSSAMSRYSTGSRNIPEDVIVNLSRKSGMEELKIAYLSEKKLDIINTPVLNGIDDNIQTMIFKFIHEEIPEALESLYNISKLTMNKKSIDNNEHREQLYKEVEQVVDLIPGIKTFLIRMKQDYGISLERLDIAECKKLRQRGYVVEESW</sequence>
<dbReference type="InterPro" id="IPR010982">
    <property type="entry name" value="Lambda_DNA-bd_dom_sf"/>
</dbReference>
<dbReference type="OrthoDB" id="1778600at2"/>
<protein>
    <recommendedName>
        <fullName evidence="3">Helix-turn-helix protein</fullName>
    </recommendedName>
</protein>
<dbReference type="HOGENOM" id="CLU_1508095_0_0_9"/>
<dbReference type="EMBL" id="CP003261">
    <property type="protein sequence ID" value="AGK95380.1"/>
    <property type="molecule type" value="Genomic_DNA"/>
</dbReference>
<proteinExistence type="predicted"/>
<gene>
    <name evidence="1" type="ORF">Clopa_0318</name>
</gene>
<keyword evidence="2" id="KW-1185">Reference proteome</keyword>
<evidence type="ECO:0000313" key="2">
    <source>
        <dbReference type="Proteomes" id="UP000013523"/>
    </source>
</evidence>
<dbReference type="STRING" id="86416.Clopa_0318"/>
<dbReference type="SUPFAM" id="SSF47413">
    <property type="entry name" value="lambda repressor-like DNA-binding domains"/>
    <property type="match status" value="1"/>
</dbReference>
<dbReference type="RefSeq" id="WP_015613707.1">
    <property type="nucleotide sequence ID" value="NC_021182.1"/>
</dbReference>
<dbReference type="CDD" id="cd00093">
    <property type="entry name" value="HTH_XRE"/>
    <property type="match status" value="1"/>
</dbReference>
<dbReference type="Proteomes" id="UP000013523">
    <property type="component" value="Chromosome"/>
</dbReference>
<evidence type="ECO:0008006" key="3">
    <source>
        <dbReference type="Google" id="ProtNLM"/>
    </source>
</evidence>
<dbReference type="Gene3D" id="1.10.260.40">
    <property type="entry name" value="lambda repressor-like DNA-binding domains"/>
    <property type="match status" value="1"/>
</dbReference>
<dbReference type="PATRIC" id="fig|86416.3.peg.296"/>
<dbReference type="KEGG" id="cpas:Clopa_0318"/>